<sequence>MEGLTHQFNKIFRTTDKIKGVDEIWIEQAVFYMLHIFIRVNLGNRFLLLKTMKSSNKFNVNTPKHIRHCQKLCTFCSPDRYTILIHNEHLNQIHYTIITCGKISNFTNYNPVLINHNVNMNNPSNITTTTTHPNKSSAYHKKISNPLTTTISINVQTISKSIQKAKHDKVDYKQSKTKSNWGIINLSTCQNIHSGSEILDKYCGILSEKHNITRNPTKKYSSNKEKLLVENEADNEVMRYMSQFDSIENYAQIPFRNHKSYWLKNETFSANIRPPEPVGCQLLQMNSAPVSKGL</sequence>
<dbReference type="Proteomes" id="UP000311919">
    <property type="component" value="Unassembled WGS sequence"/>
</dbReference>
<gene>
    <name evidence="1" type="ORF">EWB00_004390</name>
</gene>
<evidence type="ECO:0000313" key="1">
    <source>
        <dbReference type="EMBL" id="TNN11944.1"/>
    </source>
</evidence>
<evidence type="ECO:0000313" key="2">
    <source>
        <dbReference type="Proteomes" id="UP000311919"/>
    </source>
</evidence>
<dbReference type="EMBL" id="SKCS01000282">
    <property type="protein sequence ID" value="TNN11944.1"/>
    <property type="molecule type" value="Genomic_DNA"/>
</dbReference>
<accession>A0A4Z2D626</accession>
<keyword evidence="2" id="KW-1185">Reference proteome</keyword>
<reference evidence="1 2" key="1">
    <citation type="submission" date="2019-03" db="EMBL/GenBank/DDBJ databases">
        <title>An improved genome assembly of the fluke Schistosoma japonicum.</title>
        <authorList>
            <person name="Hu W."/>
            <person name="Luo F."/>
            <person name="Yin M."/>
            <person name="Mo X."/>
            <person name="Sun C."/>
            <person name="Wu Q."/>
            <person name="Zhu B."/>
            <person name="Xiang M."/>
            <person name="Wang J."/>
            <person name="Wang Y."/>
            <person name="Zhang T."/>
            <person name="Xu B."/>
            <person name="Zheng H."/>
            <person name="Feng Z."/>
        </authorList>
    </citation>
    <scope>NUCLEOTIDE SEQUENCE [LARGE SCALE GENOMIC DNA]</scope>
    <source>
        <strain evidence="1">HuSjv2</strain>
        <tissue evidence="1">Worms</tissue>
    </source>
</reference>
<organism evidence="1 2">
    <name type="scientific">Schistosoma japonicum</name>
    <name type="common">Blood fluke</name>
    <dbReference type="NCBI Taxonomy" id="6182"/>
    <lineage>
        <taxon>Eukaryota</taxon>
        <taxon>Metazoa</taxon>
        <taxon>Spiralia</taxon>
        <taxon>Lophotrochozoa</taxon>
        <taxon>Platyhelminthes</taxon>
        <taxon>Trematoda</taxon>
        <taxon>Digenea</taxon>
        <taxon>Strigeidida</taxon>
        <taxon>Schistosomatoidea</taxon>
        <taxon>Schistosomatidae</taxon>
        <taxon>Schistosoma</taxon>
    </lineage>
</organism>
<name>A0A4Z2D626_SCHJA</name>
<protein>
    <submittedName>
        <fullName evidence="1">Uncharacterized protein</fullName>
    </submittedName>
</protein>
<dbReference type="OrthoDB" id="6252845at2759"/>
<proteinExistence type="predicted"/>
<dbReference type="AlphaFoldDB" id="A0A4Z2D626"/>
<comment type="caution">
    <text evidence="1">The sequence shown here is derived from an EMBL/GenBank/DDBJ whole genome shotgun (WGS) entry which is preliminary data.</text>
</comment>